<dbReference type="Proteomes" id="UP000246569">
    <property type="component" value="Unassembled WGS sequence"/>
</dbReference>
<dbReference type="Gene3D" id="1.10.3890.10">
    <property type="entry name" value="HflD-like"/>
    <property type="match status" value="1"/>
</dbReference>
<evidence type="ECO:0000256" key="4">
    <source>
        <dbReference type="HAMAP-Rule" id="MF_00695"/>
    </source>
</evidence>
<reference evidence="5 6" key="1">
    <citation type="submission" date="2018-05" db="EMBL/GenBank/DDBJ databases">
        <title>Genomic Encyclopedia of Type Strains, Phase IV (KMG-IV): sequencing the most valuable type-strain genomes for metagenomic binning, comparative biology and taxonomic classification.</title>
        <authorList>
            <person name="Goeker M."/>
        </authorList>
    </citation>
    <scope>NUCLEOTIDE SEQUENCE [LARGE SCALE GENOMIC DNA]</scope>
    <source>
        <strain evidence="5 6">DSM 23606</strain>
    </source>
</reference>
<dbReference type="InterPro" id="IPR035932">
    <property type="entry name" value="HflD-like_sf"/>
</dbReference>
<evidence type="ECO:0000256" key="1">
    <source>
        <dbReference type="ARBA" id="ARBA00022475"/>
    </source>
</evidence>
<dbReference type="Pfam" id="PF04356">
    <property type="entry name" value="DUF489"/>
    <property type="match status" value="1"/>
</dbReference>
<proteinExistence type="inferred from homology"/>
<dbReference type="GO" id="GO:0005737">
    <property type="term" value="C:cytoplasm"/>
    <property type="evidence" value="ECO:0007669"/>
    <property type="project" value="UniProtKB-SubCell"/>
</dbReference>
<evidence type="ECO:0000256" key="3">
    <source>
        <dbReference type="ARBA" id="ARBA00023136"/>
    </source>
</evidence>
<evidence type="ECO:0000256" key="2">
    <source>
        <dbReference type="ARBA" id="ARBA00022490"/>
    </source>
</evidence>
<sequence>MQKTDRERAIALAALFQATSLVRDIAYTGQANAADTETCLRSLFKIDATDIDDVFGGLQGLRRGLSLLAEELRTPKEMEIARYTVNLLVLERRLRGNTVMNERLADGLRTIETRLEHFPLLHENIIAALGELYSNTISTLQPRIMVNGEQMHLAQTDKASRIRALLLAGIRAAVLWAQAGGGRFTLLWRRRALLEEAQRLRAQLDD</sequence>
<organism evidence="5 6">
    <name type="scientific">Plasticicumulans acidivorans</name>
    <dbReference type="NCBI Taxonomy" id="886464"/>
    <lineage>
        <taxon>Bacteria</taxon>
        <taxon>Pseudomonadati</taxon>
        <taxon>Pseudomonadota</taxon>
        <taxon>Gammaproteobacteria</taxon>
        <taxon>Candidatus Competibacteraceae</taxon>
        <taxon>Plasticicumulans</taxon>
    </lineage>
</organism>
<dbReference type="GO" id="GO:0005886">
    <property type="term" value="C:plasma membrane"/>
    <property type="evidence" value="ECO:0007669"/>
    <property type="project" value="UniProtKB-SubCell"/>
</dbReference>
<dbReference type="PANTHER" id="PTHR38100:SF1">
    <property type="entry name" value="HIGH FREQUENCY LYSOGENIZATION PROTEIN HFLD"/>
    <property type="match status" value="1"/>
</dbReference>
<dbReference type="AlphaFoldDB" id="A0A317MZV9"/>
<name>A0A317MZV9_9GAMM</name>
<keyword evidence="2 4" id="KW-0963">Cytoplasm</keyword>
<comment type="caution">
    <text evidence="5">The sequence shown here is derived from an EMBL/GenBank/DDBJ whole genome shotgun (WGS) entry which is preliminary data.</text>
</comment>
<evidence type="ECO:0000313" key="5">
    <source>
        <dbReference type="EMBL" id="PWV65716.1"/>
    </source>
</evidence>
<keyword evidence="6" id="KW-1185">Reference proteome</keyword>
<dbReference type="SUPFAM" id="SSF101322">
    <property type="entry name" value="YcfC-like"/>
    <property type="match status" value="1"/>
</dbReference>
<dbReference type="NCBIfam" id="NF001246">
    <property type="entry name" value="PRK00218.1-2"/>
    <property type="match status" value="1"/>
</dbReference>
<accession>A0A317MZV9</accession>
<evidence type="ECO:0000313" key="6">
    <source>
        <dbReference type="Proteomes" id="UP000246569"/>
    </source>
</evidence>
<protein>
    <recommendedName>
        <fullName evidence="4">High frequency lysogenization protein HflD homolog</fullName>
    </recommendedName>
</protein>
<keyword evidence="1 4" id="KW-1003">Cell membrane</keyword>
<dbReference type="HAMAP" id="MF_00695">
    <property type="entry name" value="HflD_protein"/>
    <property type="match status" value="1"/>
</dbReference>
<dbReference type="EMBL" id="QGTJ01000001">
    <property type="protein sequence ID" value="PWV65716.1"/>
    <property type="molecule type" value="Genomic_DNA"/>
</dbReference>
<comment type="subcellular location">
    <subcellularLocation>
        <location evidence="4">Cytoplasm</location>
    </subcellularLocation>
    <subcellularLocation>
        <location evidence="4">Cell membrane</location>
        <topology evidence="4">Peripheral membrane protein</topology>
        <orientation evidence="4">Cytoplasmic side</orientation>
    </subcellularLocation>
</comment>
<comment type="similarity">
    <text evidence="4">Belongs to the HflD family.</text>
</comment>
<dbReference type="InterPro" id="IPR007451">
    <property type="entry name" value="HflD"/>
</dbReference>
<gene>
    <name evidence="4" type="primary">hflD</name>
    <name evidence="5" type="ORF">C7443_101201</name>
</gene>
<dbReference type="OrthoDB" id="9788031at2"/>
<dbReference type="RefSeq" id="WP_110016713.1">
    <property type="nucleotide sequence ID" value="NZ_QGTJ01000001.1"/>
</dbReference>
<dbReference type="PANTHER" id="PTHR38100">
    <property type="entry name" value="HIGH FREQUENCY LYSOGENIZATION PROTEIN HFLD"/>
    <property type="match status" value="1"/>
</dbReference>
<keyword evidence="3 4" id="KW-0472">Membrane</keyword>